<sequence length="117" mass="13997">MSYRLGVSYDDNYTALLSQLILTSLSTRRKHQDLMFLYDLLNSNIDSPYLLEQLHFHNSTFNSRSNYLFFIKFCHTNYLYNSPLNRMQRNANSLSKDVAFLYLSRHKFKKIIKKVLE</sequence>
<dbReference type="EMBL" id="JAPXFL010000004">
    <property type="protein sequence ID" value="KAK9507645.1"/>
    <property type="molecule type" value="Genomic_DNA"/>
</dbReference>
<name>A0AAW1DGW3_9HEMI</name>
<evidence type="ECO:0000313" key="2">
    <source>
        <dbReference type="Proteomes" id="UP001461498"/>
    </source>
</evidence>
<dbReference type="Proteomes" id="UP001461498">
    <property type="component" value="Unassembled WGS sequence"/>
</dbReference>
<keyword evidence="2" id="KW-1185">Reference proteome</keyword>
<gene>
    <name evidence="1" type="ORF">O3M35_007457</name>
</gene>
<evidence type="ECO:0000313" key="1">
    <source>
        <dbReference type="EMBL" id="KAK9507645.1"/>
    </source>
</evidence>
<reference evidence="1 2" key="1">
    <citation type="submission" date="2022-12" db="EMBL/GenBank/DDBJ databases">
        <title>Chromosome-level genome assembly of true bugs.</title>
        <authorList>
            <person name="Ma L."/>
            <person name="Li H."/>
        </authorList>
    </citation>
    <scope>NUCLEOTIDE SEQUENCE [LARGE SCALE GENOMIC DNA]</scope>
    <source>
        <strain evidence="1">Lab_2022b</strain>
    </source>
</reference>
<protein>
    <recommendedName>
        <fullName evidence="3">Maturase K</fullName>
    </recommendedName>
</protein>
<evidence type="ECO:0008006" key="3">
    <source>
        <dbReference type="Google" id="ProtNLM"/>
    </source>
</evidence>
<accession>A0AAW1DGW3</accession>
<dbReference type="AlphaFoldDB" id="A0AAW1DGW3"/>
<comment type="caution">
    <text evidence="1">The sequence shown here is derived from an EMBL/GenBank/DDBJ whole genome shotgun (WGS) entry which is preliminary data.</text>
</comment>
<proteinExistence type="predicted"/>
<organism evidence="1 2">
    <name type="scientific">Rhynocoris fuscipes</name>
    <dbReference type="NCBI Taxonomy" id="488301"/>
    <lineage>
        <taxon>Eukaryota</taxon>
        <taxon>Metazoa</taxon>
        <taxon>Ecdysozoa</taxon>
        <taxon>Arthropoda</taxon>
        <taxon>Hexapoda</taxon>
        <taxon>Insecta</taxon>
        <taxon>Pterygota</taxon>
        <taxon>Neoptera</taxon>
        <taxon>Paraneoptera</taxon>
        <taxon>Hemiptera</taxon>
        <taxon>Heteroptera</taxon>
        <taxon>Panheteroptera</taxon>
        <taxon>Cimicomorpha</taxon>
        <taxon>Reduviidae</taxon>
        <taxon>Harpactorinae</taxon>
        <taxon>Harpactorini</taxon>
        <taxon>Rhynocoris</taxon>
    </lineage>
</organism>